<comment type="pathway">
    <text evidence="3 13">Amino-acid biosynthesis; L-threonine biosynthesis; L-threonine from L-aspartate: step 1/5.</text>
</comment>
<dbReference type="NCBIfam" id="TIGR00657">
    <property type="entry name" value="asp_kinases"/>
    <property type="match status" value="1"/>
</dbReference>
<dbReference type="NCBIfam" id="NF005154">
    <property type="entry name" value="PRK06635.1-2"/>
    <property type="match status" value="1"/>
</dbReference>
<dbReference type="Pfam" id="PF22468">
    <property type="entry name" value="ACT_9"/>
    <property type="match status" value="2"/>
</dbReference>
<keyword evidence="10" id="KW-0457">Lysine biosynthesis</keyword>
<evidence type="ECO:0000313" key="16">
    <source>
        <dbReference type="Proteomes" id="UP001176223"/>
    </source>
</evidence>
<keyword evidence="8 12" id="KW-0418">Kinase</keyword>
<name>A0ABT7I3W2_9BACT</name>
<dbReference type="InterPro" id="IPR001048">
    <property type="entry name" value="Asp/Glu/Uridylate_kinase"/>
</dbReference>
<dbReference type="SUPFAM" id="SSF53633">
    <property type="entry name" value="Carbamate kinase-like"/>
    <property type="match status" value="1"/>
</dbReference>
<dbReference type="PANTHER" id="PTHR21499:SF3">
    <property type="entry name" value="ASPARTOKINASE"/>
    <property type="match status" value="1"/>
</dbReference>
<comment type="caution">
    <text evidence="15">The sequence shown here is derived from an EMBL/GenBank/DDBJ whole genome shotgun (WGS) entry which is preliminary data.</text>
</comment>
<evidence type="ECO:0000256" key="5">
    <source>
        <dbReference type="ARBA" id="ARBA00022605"/>
    </source>
</evidence>
<evidence type="ECO:0000256" key="9">
    <source>
        <dbReference type="ARBA" id="ARBA00022840"/>
    </source>
</evidence>
<keyword evidence="5 13" id="KW-0028">Amino-acid biosynthesis</keyword>
<evidence type="ECO:0000256" key="7">
    <source>
        <dbReference type="ARBA" id="ARBA00022741"/>
    </source>
</evidence>
<evidence type="ECO:0000256" key="11">
    <source>
        <dbReference type="ARBA" id="ARBA00047872"/>
    </source>
</evidence>
<dbReference type="SUPFAM" id="SSF55021">
    <property type="entry name" value="ACT-like"/>
    <property type="match status" value="2"/>
</dbReference>
<dbReference type="Gene3D" id="3.30.2130.10">
    <property type="entry name" value="VC0802-like"/>
    <property type="match status" value="1"/>
</dbReference>
<keyword evidence="16" id="KW-1185">Reference proteome</keyword>
<comment type="catalytic activity">
    <reaction evidence="11 12">
        <text>L-aspartate + ATP = 4-phospho-L-aspartate + ADP</text>
        <dbReference type="Rhea" id="RHEA:23776"/>
        <dbReference type="ChEBI" id="CHEBI:29991"/>
        <dbReference type="ChEBI" id="CHEBI:30616"/>
        <dbReference type="ChEBI" id="CHEBI:57535"/>
        <dbReference type="ChEBI" id="CHEBI:456216"/>
        <dbReference type="EC" id="2.7.2.4"/>
    </reaction>
</comment>
<dbReference type="Gene3D" id="3.40.1160.10">
    <property type="entry name" value="Acetylglutamate kinase-like"/>
    <property type="match status" value="1"/>
</dbReference>
<feature type="domain" description="ACT" evidence="14">
    <location>
        <begin position="262"/>
        <end position="343"/>
    </location>
</feature>
<dbReference type="InterPro" id="IPR041740">
    <property type="entry name" value="AKii-LysC-BS"/>
</dbReference>
<accession>A0ABT7I3W2</accession>
<dbReference type="CDD" id="cd04913">
    <property type="entry name" value="ACT_AKii-LysC-BS-like_1"/>
    <property type="match status" value="1"/>
</dbReference>
<comment type="pathway">
    <text evidence="2 13">Amino-acid biosynthesis; L-methionine biosynthesis via de novo pathway; L-homoserine from L-aspartate: step 1/3.</text>
</comment>
<dbReference type="PROSITE" id="PS00324">
    <property type="entry name" value="ASPARTOKINASE"/>
    <property type="match status" value="1"/>
</dbReference>
<evidence type="ECO:0000256" key="2">
    <source>
        <dbReference type="ARBA" id="ARBA00004986"/>
    </source>
</evidence>
<dbReference type="RefSeq" id="WP_289774073.1">
    <property type="nucleotide sequence ID" value="NZ_JANURU010000007.1"/>
</dbReference>
<comment type="similarity">
    <text evidence="4 12">Belongs to the aspartokinase family.</text>
</comment>
<dbReference type="InterPro" id="IPR002912">
    <property type="entry name" value="ACT_dom"/>
</dbReference>
<dbReference type="InterPro" id="IPR036393">
    <property type="entry name" value="AceGlu_kinase-like_sf"/>
</dbReference>
<dbReference type="NCBIfam" id="TIGR00656">
    <property type="entry name" value="asp_kin_monofn"/>
    <property type="match status" value="1"/>
</dbReference>
<keyword evidence="9" id="KW-0067">ATP-binding</keyword>
<organism evidence="15 16">
    <name type="scientific">Campylobacter felis</name>
    <dbReference type="NCBI Taxonomy" id="2974565"/>
    <lineage>
        <taxon>Bacteria</taxon>
        <taxon>Pseudomonadati</taxon>
        <taxon>Campylobacterota</taxon>
        <taxon>Epsilonproteobacteria</taxon>
        <taxon>Campylobacterales</taxon>
        <taxon>Campylobacteraceae</taxon>
        <taxon>Campylobacter</taxon>
    </lineage>
</organism>
<dbReference type="GO" id="GO:0004072">
    <property type="term" value="F:aspartate kinase activity"/>
    <property type="evidence" value="ECO:0007669"/>
    <property type="project" value="UniProtKB-EC"/>
</dbReference>
<evidence type="ECO:0000259" key="14">
    <source>
        <dbReference type="PROSITE" id="PS51671"/>
    </source>
</evidence>
<keyword evidence="7" id="KW-0547">Nucleotide-binding</keyword>
<dbReference type="EC" id="2.7.2.4" evidence="12"/>
<dbReference type="NCBIfam" id="NF005155">
    <property type="entry name" value="PRK06635.1-4"/>
    <property type="match status" value="1"/>
</dbReference>
<dbReference type="PIRSF" id="PIRSF000726">
    <property type="entry name" value="Asp_kin"/>
    <property type="match status" value="1"/>
</dbReference>
<sequence>MLIVQKYGGTSVGDLERIDAVARRVIESVKAGNELVVVVSAMSGVTNSLIEQAEYFSKNPNGADMDMLLSSGERVTSALLSIALNELGYKAVSFSGRKAGIITNSVFTKARIKHIDTSAIKAALKEGKIVIIAGFQGVDEEGNVTTLGRGGSDLSAVAVAGALSADLCEIYTDVDGVYTTDPRIEPKAKKLDKISYEEMLELASLGAKVLQNRSVELAKKLNVNLITRSSFNNNEGTMITKEDGMEQALVSGIALDRNQARITLRNIEDKPGIAAEIFLSLARANINVDMIIQNVGTNGSTNLGFTVPENELELAKKTMKEILGDKVLLESDNAVVKVSVVGVGMKSHSGVASTAFKALADEGINIGMISTSEIKISMIVHEKYGELAVRALHEVYGLDK</sequence>
<protein>
    <recommendedName>
        <fullName evidence="12">Aspartokinase</fullName>
        <ecNumber evidence="12">2.7.2.4</ecNumber>
    </recommendedName>
</protein>
<dbReference type="PROSITE" id="PS51671">
    <property type="entry name" value="ACT"/>
    <property type="match status" value="1"/>
</dbReference>
<reference evidence="15" key="2">
    <citation type="journal article" date="2023" name="Microorganisms">
        <title>Isolation and Genomic Characteristics of Cat-Borne Campylobacter felis sp. nov. and Sheep-Borne Campylobacter ovis sp. nov.</title>
        <authorList>
            <person name="Wang H."/>
            <person name="Li Y."/>
            <person name="Gu Y."/>
            <person name="Zhou G."/>
            <person name="Chen X."/>
            <person name="Zhang X."/>
            <person name="Shao Z."/>
            <person name="Zhang J."/>
            <person name="Zhang M."/>
        </authorList>
    </citation>
    <scope>NUCLEOTIDE SEQUENCE</scope>
    <source>
        <strain evidence="15">XJK33-1</strain>
    </source>
</reference>
<reference evidence="15" key="1">
    <citation type="submission" date="2022-08" db="EMBL/GenBank/DDBJ databases">
        <authorList>
            <person name="Wang H."/>
        </authorList>
    </citation>
    <scope>NUCLEOTIDE SEQUENCE</scope>
    <source>
        <strain evidence="15">XJK33-1</strain>
    </source>
</reference>
<evidence type="ECO:0000256" key="8">
    <source>
        <dbReference type="ARBA" id="ARBA00022777"/>
    </source>
</evidence>
<evidence type="ECO:0000256" key="4">
    <source>
        <dbReference type="ARBA" id="ARBA00010122"/>
    </source>
</evidence>
<evidence type="ECO:0000256" key="12">
    <source>
        <dbReference type="RuleBase" id="RU003448"/>
    </source>
</evidence>
<dbReference type="InterPro" id="IPR005260">
    <property type="entry name" value="Asp_kin_monofn"/>
</dbReference>
<dbReference type="CDD" id="cd04936">
    <property type="entry name" value="ACT_AKii-LysC-BS-like_2"/>
    <property type="match status" value="1"/>
</dbReference>
<evidence type="ECO:0000313" key="15">
    <source>
        <dbReference type="EMBL" id="MDL0146891.1"/>
    </source>
</evidence>
<dbReference type="InterPro" id="IPR018042">
    <property type="entry name" value="Aspartate_kinase_CS"/>
</dbReference>
<dbReference type="Pfam" id="PF00696">
    <property type="entry name" value="AA_kinase"/>
    <property type="match status" value="1"/>
</dbReference>
<dbReference type="EMBL" id="JANURU010000007">
    <property type="protein sequence ID" value="MDL0146891.1"/>
    <property type="molecule type" value="Genomic_DNA"/>
</dbReference>
<proteinExistence type="inferred from homology"/>
<dbReference type="InterPro" id="IPR045865">
    <property type="entry name" value="ACT-like_dom_sf"/>
</dbReference>
<evidence type="ECO:0000256" key="3">
    <source>
        <dbReference type="ARBA" id="ARBA00005139"/>
    </source>
</evidence>
<dbReference type="InterPro" id="IPR054352">
    <property type="entry name" value="ACT_Aspartokinase"/>
</dbReference>
<keyword evidence="6 12" id="KW-0808">Transferase</keyword>
<dbReference type="InterPro" id="IPR001341">
    <property type="entry name" value="Asp_kinase"/>
</dbReference>
<evidence type="ECO:0000256" key="6">
    <source>
        <dbReference type="ARBA" id="ARBA00022679"/>
    </source>
</evidence>
<gene>
    <name evidence="15" type="ORF">NYG95_04435</name>
</gene>
<dbReference type="PANTHER" id="PTHR21499">
    <property type="entry name" value="ASPARTATE KINASE"/>
    <property type="match status" value="1"/>
</dbReference>
<evidence type="ECO:0000256" key="13">
    <source>
        <dbReference type="RuleBase" id="RU004249"/>
    </source>
</evidence>
<comment type="pathway">
    <text evidence="1 13">Amino-acid biosynthesis; L-lysine biosynthesis via DAP pathway; (S)-tetrahydrodipicolinate from L-aspartate: step 1/4.</text>
</comment>
<evidence type="ECO:0000256" key="1">
    <source>
        <dbReference type="ARBA" id="ARBA00004766"/>
    </source>
</evidence>
<dbReference type="Proteomes" id="UP001176223">
    <property type="component" value="Unassembled WGS sequence"/>
</dbReference>
<evidence type="ECO:0000256" key="10">
    <source>
        <dbReference type="ARBA" id="ARBA00023154"/>
    </source>
</evidence>
<dbReference type="CDD" id="cd04261">
    <property type="entry name" value="AAK_AKii-LysC-BS"/>
    <property type="match status" value="1"/>
</dbReference>